<protein>
    <submittedName>
        <fullName evidence="1">Uncharacterized protein</fullName>
    </submittedName>
</protein>
<keyword evidence="2" id="KW-1185">Reference proteome</keyword>
<reference evidence="1" key="1">
    <citation type="submission" date="2016-10" db="EMBL/GenBank/DDBJ databases">
        <authorList>
            <person name="Benchimol M."/>
            <person name="Almeida L.G."/>
            <person name="Vasconcelos A.T."/>
            <person name="Perreira-Neves A."/>
            <person name="Rosa I.A."/>
            <person name="Tasca T."/>
            <person name="Bogo M.R."/>
            <person name="de Souza W."/>
        </authorList>
    </citation>
    <scope>NUCLEOTIDE SEQUENCE [LARGE SCALE GENOMIC DNA]</scope>
    <source>
        <strain evidence="1">K</strain>
    </source>
</reference>
<comment type="caution">
    <text evidence="1">The sequence shown here is derived from an EMBL/GenBank/DDBJ whole genome shotgun (WGS) entry which is preliminary data.</text>
</comment>
<dbReference type="GeneID" id="94838144"/>
<dbReference type="VEuPathDB" id="TrichDB:TRFO_23902"/>
<proteinExistence type="predicted"/>
<organism evidence="1 2">
    <name type="scientific">Tritrichomonas foetus</name>
    <dbReference type="NCBI Taxonomy" id="1144522"/>
    <lineage>
        <taxon>Eukaryota</taxon>
        <taxon>Metamonada</taxon>
        <taxon>Parabasalia</taxon>
        <taxon>Tritrichomonadida</taxon>
        <taxon>Tritrichomonadidae</taxon>
        <taxon>Tritrichomonas</taxon>
    </lineage>
</organism>
<gene>
    <name evidence="1" type="ORF">TRFO_23902</name>
</gene>
<sequence>MTRRPRSNSNWRSISVLNDNGDVASTFKLDKLGQLTEKLRRQKSRKLNLRKQAETPMLSYDCYNKNNTSNFQNIVNLVQPILNIASVDKNVAEQKEGFVKCESINNSDINVQSSPTDIEIKSNFSENNHNNSNEVMVNDVNPYILPFNESIMDDFLAKDGDLMEVFPDCFNSLDYNDFLGDDNPMYTF</sequence>
<evidence type="ECO:0000313" key="2">
    <source>
        <dbReference type="Proteomes" id="UP000179807"/>
    </source>
</evidence>
<dbReference type="Proteomes" id="UP000179807">
    <property type="component" value="Unassembled WGS sequence"/>
</dbReference>
<dbReference type="RefSeq" id="XP_068360924.1">
    <property type="nucleotide sequence ID" value="XM_068503440.1"/>
</dbReference>
<accession>A0A1J4KDJ3</accession>
<name>A0A1J4KDJ3_9EUKA</name>
<evidence type="ECO:0000313" key="1">
    <source>
        <dbReference type="EMBL" id="OHT07788.1"/>
    </source>
</evidence>
<dbReference type="AlphaFoldDB" id="A0A1J4KDJ3"/>
<dbReference type="EMBL" id="MLAK01000686">
    <property type="protein sequence ID" value="OHT07788.1"/>
    <property type="molecule type" value="Genomic_DNA"/>
</dbReference>